<evidence type="ECO:0000313" key="7">
    <source>
        <dbReference type="Proteomes" id="UP000288704"/>
    </source>
</evidence>
<reference evidence="4 6" key="2">
    <citation type="journal article" date="2017" name="Gut Pathog.">
        <title>Mycobacterium avium subsp. paratuberculosis and associated risk factors for inflammatory bowel disease in Iranian patients.</title>
        <authorList>
            <person name="Zamani S."/>
            <person name="Zali M.R."/>
            <person name="Aghdaei H.A."/>
            <person name="Sechi L.A."/>
            <person name="Niegowska M."/>
            <person name="Caggiu E."/>
            <person name="Keshavarz R."/>
            <person name="Mosavari N."/>
            <person name="Feizabadi M.M."/>
        </authorList>
    </citation>
    <scope>NUCLEOTIDE SEQUENCE [LARGE SCALE GENOMIC DNA]</scope>
    <source>
        <strain evidence="4 6">1057</strain>
    </source>
</reference>
<organism evidence="4 6">
    <name type="scientific">Helicobacter pylori</name>
    <name type="common">Campylobacter pylori</name>
    <dbReference type="NCBI Taxonomy" id="210"/>
    <lineage>
        <taxon>Bacteria</taxon>
        <taxon>Pseudomonadati</taxon>
        <taxon>Campylobacterota</taxon>
        <taxon>Epsilonproteobacteria</taxon>
        <taxon>Campylobacterales</taxon>
        <taxon>Helicobacteraceae</taxon>
        <taxon>Helicobacter</taxon>
    </lineage>
</organism>
<evidence type="ECO:0000313" key="8">
    <source>
        <dbReference type="Proteomes" id="UP000289281"/>
    </source>
</evidence>
<gene>
    <name evidence="5" type="ORF">EC574_00415</name>
    <name evidence="4" type="ORF">EGW01_03845</name>
    <name evidence="2" type="ORF">HPATCC43504_01471</name>
    <name evidence="3" type="ORF">RGC53_00240</name>
</gene>
<feature type="transmembrane region" description="Helical" evidence="1">
    <location>
        <begin position="20"/>
        <end position="43"/>
    </location>
</feature>
<dbReference type="EMBL" id="JAVKQK010000001">
    <property type="protein sequence ID" value="MDU9789275.1"/>
    <property type="molecule type" value="Genomic_DNA"/>
</dbReference>
<evidence type="ECO:0000313" key="3">
    <source>
        <dbReference type="EMBL" id="MDU9789275.1"/>
    </source>
</evidence>
<accession>A0A024C6F2</accession>
<dbReference type="Proteomes" id="UP001262343">
    <property type="component" value="Unassembled WGS sequence"/>
</dbReference>
<reference evidence="2 8" key="1">
    <citation type="submission" date="2016-08" db="EMBL/GenBank/DDBJ databases">
        <title>Whole genome shotgun sequence of Helicobacter pylori strain ATCC43504.</title>
        <authorList>
            <person name="Mimuro H."/>
            <person name="Ogura Y."/>
            <person name="Katsura K."/>
            <person name="Hayashi T."/>
        </authorList>
    </citation>
    <scope>NUCLEOTIDE SEQUENCE [LARGE SCALE GENOMIC DNA]</scope>
    <source>
        <strain evidence="8">ATCC 43504</strain>
        <strain evidence="2">ATCC43504</strain>
    </source>
</reference>
<evidence type="ECO:0000313" key="2">
    <source>
        <dbReference type="EMBL" id="BBI23406.1"/>
    </source>
</evidence>
<evidence type="ECO:0000256" key="1">
    <source>
        <dbReference type="SAM" id="Phobius"/>
    </source>
</evidence>
<dbReference type="EMBL" id="RPFT01000006">
    <property type="protein sequence ID" value="RPF68251.1"/>
    <property type="molecule type" value="Genomic_DNA"/>
</dbReference>
<evidence type="ECO:0000313" key="6">
    <source>
        <dbReference type="Proteomes" id="UP000275263"/>
    </source>
</evidence>
<evidence type="ECO:0000313" key="4">
    <source>
        <dbReference type="EMBL" id="RPF68251.1"/>
    </source>
</evidence>
<dbReference type="EMBL" id="RJIC01000001">
    <property type="protein sequence ID" value="RVZ65790.1"/>
    <property type="molecule type" value="Genomic_DNA"/>
</dbReference>
<dbReference type="AlphaFoldDB" id="A0A024C6F2"/>
<dbReference type="Proteomes" id="UP000289281">
    <property type="component" value="Chromosome"/>
</dbReference>
<dbReference type="Proteomes" id="UP000288704">
    <property type="component" value="Unassembled WGS sequence"/>
</dbReference>
<evidence type="ECO:0000313" key="5">
    <source>
        <dbReference type="EMBL" id="RVZ65790.1"/>
    </source>
</evidence>
<keyword evidence="1" id="KW-0472">Membrane</keyword>
<name>A0A024C6F2_HELPX</name>
<dbReference type="EMBL" id="AP017632">
    <property type="protein sequence ID" value="BBI23406.1"/>
    <property type="molecule type" value="Genomic_DNA"/>
</dbReference>
<dbReference type="RefSeq" id="WP_000803123.1">
    <property type="nucleotide sequence ID" value="NZ_AP017632.1"/>
</dbReference>
<proteinExistence type="predicted"/>
<protein>
    <submittedName>
        <fullName evidence="4">Uncharacterized protein</fullName>
    </submittedName>
</protein>
<sequence>MKPLHFSHLDREQSGDVGFIIKNLVFLGVFSLLGWLNTEYFLWPSMLELKKILLEENRKKSVLEYAQRHFETALTNYRNQKETSESLLKIFNDEESRRILEKILKKCFDAYKIKPLLSQNPLQKTQFFIMARASELEKTYLFFTLINKYLPSAQSQLPLKISKDDEGLLVQFSVSIDLQ</sequence>
<reference evidence="4" key="4">
    <citation type="submission" date="2018-11" db="EMBL/GenBank/DDBJ databases">
        <authorList>
            <person name="Gutierrez A.J."/>
            <person name="Bravo M."/>
        </authorList>
    </citation>
    <scope>NUCLEOTIDE SEQUENCE</scope>
    <source>
        <strain evidence="4">1057</strain>
    </source>
</reference>
<dbReference type="Proteomes" id="UP000275263">
    <property type="component" value="Unassembled WGS sequence"/>
</dbReference>
<reference evidence="3" key="5">
    <citation type="submission" date="2023-08" db="EMBL/GenBank/DDBJ databases">
        <title>First insite into the whole-genome sequence variations in clarithromycin resistant Helicobacter pylori clinical isolates in Russia.</title>
        <authorList>
            <person name="Starkova D.A."/>
            <person name="Svarval A.V."/>
            <person name="Polev D.E."/>
            <person name="Saitova A.T."/>
            <person name="Gladyshev N.S."/>
            <person name="Egorova S.A."/>
        </authorList>
    </citation>
    <scope>NUCLEOTIDE SEQUENCE</scope>
    <source>
        <strain evidence="3">HP96</strain>
    </source>
</reference>
<keyword evidence="1" id="KW-1133">Transmembrane helix</keyword>
<reference evidence="5 7" key="3">
    <citation type="submission" date="2018-10" db="EMBL/GenBank/DDBJ databases">
        <title>Genetic determinants and prediction of antibiotic resistance phenotypes in Helicobacter pylori.</title>
        <authorList>
            <person name="Wagner K."/>
        </authorList>
    </citation>
    <scope>NUCLEOTIDE SEQUENCE [LARGE SCALE GENOMIC DNA]</scope>
    <source>
        <strain evidence="5 7">ZH117</strain>
    </source>
</reference>
<keyword evidence="1" id="KW-0812">Transmembrane</keyword>